<evidence type="ECO:0000313" key="2">
    <source>
        <dbReference type="EMBL" id="CAG8799793.1"/>
    </source>
</evidence>
<keyword evidence="3" id="KW-1185">Reference proteome</keyword>
<dbReference type="EMBL" id="CAJVQB010022514">
    <property type="protein sequence ID" value="CAG8799793.1"/>
    <property type="molecule type" value="Genomic_DNA"/>
</dbReference>
<organism evidence="2 3">
    <name type="scientific">Gigaspora margarita</name>
    <dbReference type="NCBI Taxonomy" id="4874"/>
    <lineage>
        <taxon>Eukaryota</taxon>
        <taxon>Fungi</taxon>
        <taxon>Fungi incertae sedis</taxon>
        <taxon>Mucoromycota</taxon>
        <taxon>Glomeromycotina</taxon>
        <taxon>Glomeromycetes</taxon>
        <taxon>Diversisporales</taxon>
        <taxon>Gigasporaceae</taxon>
        <taxon>Gigaspora</taxon>
    </lineage>
</organism>
<feature type="region of interest" description="Disordered" evidence="1">
    <location>
        <begin position="1"/>
        <end position="27"/>
    </location>
</feature>
<protein>
    <submittedName>
        <fullName evidence="2">15537_t:CDS:1</fullName>
    </submittedName>
</protein>
<feature type="compositionally biased region" description="Polar residues" evidence="1">
    <location>
        <begin position="1"/>
        <end position="21"/>
    </location>
</feature>
<feature type="region of interest" description="Disordered" evidence="1">
    <location>
        <begin position="134"/>
        <end position="156"/>
    </location>
</feature>
<comment type="caution">
    <text evidence="2">The sequence shown here is derived from an EMBL/GenBank/DDBJ whole genome shotgun (WGS) entry which is preliminary data.</text>
</comment>
<proteinExistence type="predicted"/>
<reference evidence="2 3" key="1">
    <citation type="submission" date="2021-06" db="EMBL/GenBank/DDBJ databases">
        <authorList>
            <person name="Kallberg Y."/>
            <person name="Tangrot J."/>
            <person name="Rosling A."/>
        </authorList>
    </citation>
    <scope>NUCLEOTIDE SEQUENCE [LARGE SCALE GENOMIC DNA]</scope>
    <source>
        <strain evidence="2 3">120-4 pot B 10/14</strain>
    </source>
</reference>
<accession>A0ABN7VU48</accession>
<sequence>MSQTIEDITLTGNRQSPHYNNITTTQTIPPDITHPLEYFNEQKAHIISMTETKWPESTTPYISLTNPLYKIYIVNCDAETAIQKEASMGTALALYPDLQPYIHNIDKPIKLGGTNTTTFSLTPNKLQDNVTNVINDTSNSTQSKEIRTQTAETCHN</sequence>
<gene>
    <name evidence="2" type="ORF">GMARGA_LOCUS22853</name>
</gene>
<evidence type="ECO:0000313" key="3">
    <source>
        <dbReference type="Proteomes" id="UP000789901"/>
    </source>
</evidence>
<name>A0ABN7VU48_GIGMA</name>
<dbReference type="Proteomes" id="UP000789901">
    <property type="component" value="Unassembled WGS sequence"/>
</dbReference>
<evidence type="ECO:0000256" key="1">
    <source>
        <dbReference type="SAM" id="MobiDB-lite"/>
    </source>
</evidence>